<dbReference type="Pfam" id="PF07992">
    <property type="entry name" value="Pyr_redox_2"/>
    <property type="match status" value="1"/>
</dbReference>
<organism evidence="7 8">
    <name type="scientific">Nocardioides jiangsuensis</name>
    <dbReference type="NCBI Taxonomy" id="2866161"/>
    <lineage>
        <taxon>Bacteria</taxon>
        <taxon>Bacillati</taxon>
        <taxon>Actinomycetota</taxon>
        <taxon>Actinomycetes</taxon>
        <taxon>Propionibacteriales</taxon>
        <taxon>Nocardioidaceae</taxon>
        <taxon>Nocardioides</taxon>
    </lineage>
</organism>
<dbReference type="SUPFAM" id="SSF51905">
    <property type="entry name" value="FAD/NAD(P)-binding domain"/>
    <property type="match status" value="2"/>
</dbReference>
<dbReference type="InterPro" id="IPR050446">
    <property type="entry name" value="FAD-oxidoreductase/Apoptosis"/>
</dbReference>
<keyword evidence="2" id="KW-0285">Flavoprotein</keyword>
<dbReference type="PRINTS" id="PR00411">
    <property type="entry name" value="PNDRDTASEI"/>
</dbReference>
<evidence type="ECO:0000259" key="6">
    <source>
        <dbReference type="Pfam" id="PF14759"/>
    </source>
</evidence>
<dbReference type="RefSeq" id="WP_221026637.1">
    <property type="nucleotide sequence ID" value="NZ_JAIEZQ010000003.1"/>
</dbReference>
<reference evidence="7 8" key="1">
    <citation type="submission" date="2021-08" db="EMBL/GenBank/DDBJ databases">
        <title>Nocardioides bacterium WL0053 sp. nov., isolated from the sediment.</title>
        <authorList>
            <person name="Wang L."/>
            <person name="Zhang D."/>
            <person name="Zhang A."/>
        </authorList>
    </citation>
    <scope>NUCLEOTIDE SEQUENCE [LARGE SCALE GENOMIC DNA]</scope>
    <source>
        <strain evidence="7 8">WL0053</strain>
    </source>
</reference>
<feature type="domain" description="Reductase C-terminal" evidence="6">
    <location>
        <begin position="321"/>
        <end position="405"/>
    </location>
</feature>
<sequence length="407" mass="43557">MSARETVAVVGAGLAAAHAVEALRASGYDGHLVLYGAEPHHPYERPPLSKGYLLGNDERDAAFPHPAAWYDERDVDLRLTTTVTALDLDRHEVLTGDHRQRFDRLLLCTGAMPRRLAMADRSGAPVAYLRTLEDCERLRDALRPGTRLVIVGAGWIGLEVAAAARAADCTVTVVETLDLPLLRVLGPEVAQVFAALHRAHGVDLRLATGVGGIVRDGELADVHLTDGSTLLADLVLVAVGAAPGTALAEAAGLDVDDGVVVDARLRTSNPDVLAAGDVARAFHPLLGRHLRVEHWDNAIGQGAVAGRNLGGADDEYDRLPYFFTDQYDLGMEYVGAVGPEGYDEVVLRGDVPGRVFTAFWLREGRVLAGMHVNDWDAIDPVRAIVARGAPDVARLRDESVPLTDLTG</sequence>
<dbReference type="SUPFAM" id="SSF55424">
    <property type="entry name" value="FAD/NAD-linked reductases, dimerisation (C-terminal) domain"/>
    <property type="match status" value="1"/>
</dbReference>
<keyword evidence="4" id="KW-0560">Oxidoreductase</keyword>
<dbReference type="PRINTS" id="PR00368">
    <property type="entry name" value="FADPNR"/>
</dbReference>
<evidence type="ECO:0000259" key="5">
    <source>
        <dbReference type="Pfam" id="PF07992"/>
    </source>
</evidence>
<dbReference type="PANTHER" id="PTHR43557">
    <property type="entry name" value="APOPTOSIS-INDUCING FACTOR 1"/>
    <property type="match status" value="1"/>
</dbReference>
<evidence type="ECO:0000313" key="8">
    <source>
        <dbReference type="Proteomes" id="UP000754710"/>
    </source>
</evidence>
<evidence type="ECO:0000313" key="7">
    <source>
        <dbReference type="EMBL" id="MBY9076861.1"/>
    </source>
</evidence>
<dbReference type="InterPro" id="IPR028202">
    <property type="entry name" value="Reductase_C"/>
</dbReference>
<dbReference type="InterPro" id="IPR036188">
    <property type="entry name" value="FAD/NAD-bd_sf"/>
</dbReference>
<comment type="caution">
    <text evidence="7">The sequence shown here is derived from an EMBL/GenBank/DDBJ whole genome shotgun (WGS) entry which is preliminary data.</text>
</comment>
<keyword evidence="8" id="KW-1185">Reference proteome</keyword>
<dbReference type="PANTHER" id="PTHR43557:SF2">
    <property type="entry name" value="RIESKE DOMAIN-CONTAINING PROTEIN-RELATED"/>
    <property type="match status" value="1"/>
</dbReference>
<comment type="cofactor">
    <cofactor evidence="1">
        <name>FAD</name>
        <dbReference type="ChEBI" id="CHEBI:57692"/>
    </cofactor>
</comment>
<evidence type="ECO:0000256" key="4">
    <source>
        <dbReference type="ARBA" id="ARBA00023002"/>
    </source>
</evidence>
<accession>A0ABS7RP71</accession>
<proteinExistence type="predicted"/>
<name>A0ABS7RP71_9ACTN</name>
<evidence type="ECO:0000256" key="2">
    <source>
        <dbReference type="ARBA" id="ARBA00022630"/>
    </source>
</evidence>
<gene>
    <name evidence="7" type="ORF">K1X13_18680</name>
</gene>
<feature type="domain" description="FAD/NAD(P)-binding" evidence="5">
    <location>
        <begin position="6"/>
        <end position="302"/>
    </location>
</feature>
<dbReference type="Gene3D" id="3.50.50.60">
    <property type="entry name" value="FAD/NAD(P)-binding domain"/>
    <property type="match status" value="2"/>
</dbReference>
<dbReference type="InterPro" id="IPR023753">
    <property type="entry name" value="FAD/NAD-binding_dom"/>
</dbReference>
<dbReference type="EMBL" id="JAIEZQ010000003">
    <property type="protein sequence ID" value="MBY9076861.1"/>
    <property type="molecule type" value="Genomic_DNA"/>
</dbReference>
<evidence type="ECO:0000256" key="3">
    <source>
        <dbReference type="ARBA" id="ARBA00022827"/>
    </source>
</evidence>
<protein>
    <submittedName>
        <fullName evidence="7">FAD-dependent oxidoreductase</fullName>
    </submittedName>
</protein>
<dbReference type="Proteomes" id="UP000754710">
    <property type="component" value="Unassembled WGS sequence"/>
</dbReference>
<keyword evidence="3" id="KW-0274">FAD</keyword>
<evidence type="ECO:0000256" key="1">
    <source>
        <dbReference type="ARBA" id="ARBA00001974"/>
    </source>
</evidence>
<dbReference type="Pfam" id="PF14759">
    <property type="entry name" value="Reductase_C"/>
    <property type="match status" value="1"/>
</dbReference>
<dbReference type="Gene3D" id="3.30.390.30">
    <property type="match status" value="1"/>
</dbReference>
<dbReference type="InterPro" id="IPR016156">
    <property type="entry name" value="FAD/NAD-linked_Rdtase_dimer_sf"/>
</dbReference>